<comment type="caution">
    <text evidence="1">The sequence shown here is derived from an EMBL/GenBank/DDBJ whole genome shotgun (WGS) entry which is preliminary data.</text>
</comment>
<organism evidence="1 2">
    <name type="scientific">Cymbomonas tetramitiformis</name>
    <dbReference type="NCBI Taxonomy" id="36881"/>
    <lineage>
        <taxon>Eukaryota</taxon>
        <taxon>Viridiplantae</taxon>
        <taxon>Chlorophyta</taxon>
        <taxon>Pyramimonadophyceae</taxon>
        <taxon>Pyramimonadales</taxon>
        <taxon>Pyramimonadaceae</taxon>
        <taxon>Cymbomonas</taxon>
    </lineage>
</organism>
<dbReference type="AlphaFoldDB" id="A0AAE0G9L5"/>
<evidence type="ECO:0000313" key="1">
    <source>
        <dbReference type="EMBL" id="KAK3273988.1"/>
    </source>
</evidence>
<accession>A0AAE0G9L5</accession>
<protein>
    <submittedName>
        <fullName evidence="1">Uncharacterized protein</fullName>
    </submittedName>
</protein>
<name>A0AAE0G9L5_9CHLO</name>
<keyword evidence="2" id="KW-1185">Reference proteome</keyword>
<dbReference type="Proteomes" id="UP001190700">
    <property type="component" value="Unassembled WGS sequence"/>
</dbReference>
<gene>
    <name evidence="1" type="ORF">CYMTET_17805</name>
</gene>
<sequence>MPRAGGARRADKEGDFVTLQDIEGAAGITPSLLDTYLALPARISGGLARPFRKCPSVAVDDIVDPRKDDWTKAMKVLFDEGAKGSRNVKLANNNMFGKQNKILKAADQLFNGDYYAADGIRHVTGRAGLTRQPKQYTKEEFGYRLLQSAWTIPDSGNSLLA</sequence>
<reference evidence="1 2" key="1">
    <citation type="journal article" date="2015" name="Genome Biol. Evol.">
        <title>Comparative Genomics of a Bacterivorous Green Alga Reveals Evolutionary Causalities and Consequences of Phago-Mixotrophic Mode of Nutrition.</title>
        <authorList>
            <person name="Burns J.A."/>
            <person name="Paasch A."/>
            <person name="Narechania A."/>
            <person name="Kim E."/>
        </authorList>
    </citation>
    <scope>NUCLEOTIDE SEQUENCE [LARGE SCALE GENOMIC DNA]</scope>
    <source>
        <strain evidence="1 2">PLY_AMNH</strain>
    </source>
</reference>
<proteinExistence type="predicted"/>
<evidence type="ECO:0000313" key="2">
    <source>
        <dbReference type="Proteomes" id="UP001190700"/>
    </source>
</evidence>
<dbReference type="EMBL" id="LGRX02008050">
    <property type="protein sequence ID" value="KAK3273988.1"/>
    <property type="molecule type" value="Genomic_DNA"/>
</dbReference>